<feature type="transmembrane region" description="Helical" evidence="1">
    <location>
        <begin position="313"/>
        <end position="333"/>
    </location>
</feature>
<gene>
    <name evidence="2" type="ORF">FHP05_04905</name>
</gene>
<evidence type="ECO:0000313" key="3">
    <source>
        <dbReference type="Proteomes" id="UP000321574"/>
    </source>
</evidence>
<dbReference type="RefSeq" id="WP_147666125.1">
    <property type="nucleotide sequence ID" value="NZ_VDUW01000002.1"/>
</dbReference>
<name>A0A5C8P0E5_9BACI</name>
<reference evidence="2 3" key="1">
    <citation type="submission" date="2019-06" db="EMBL/GenBank/DDBJ databases">
        <title>Cerasibacillus sp. nov., isolated from maize field.</title>
        <authorList>
            <person name="Lin S.-Y."/>
            <person name="Tsai C.-F."/>
            <person name="Young C.-C."/>
        </authorList>
    </citation>
    <scope>NUCLEOTIDE SEQUENCE [LARGE SCALE GENOMIC DNA]</scope>
    <source>
        <strain evidence="2 3">CC-CFT480</strain>
    </source>
</reference>
<feature type="transmembrane region" description="Helical" evidence="1">
    <location>
        <begin position="288"/>
        <end position="307"/>
    </location>
</feature>
<evidence type="ECO:0000256" key="1">
    <source>
        <dbReference type="SAM" id="Phobius"/>
    </source>
</evidence>
<dbReference type="OrthoDB" id="3261089at2"/>
<dbReference type="EMBL" id="VDUW01000002">
    <property type="protein sequence ID" value="TXL66726.1"/>
    <property type="molecule type" value="Genomic_DNA"/>
</dbReference>
<proteinExistence type="predicted"/>
<comment type="caution">
    <text evidence="2">The sequence shown here is derived from an EMBL/GenBank/DDBJ whole genome shotgun (WGS) entry which is preliminary data.</text>
</comment>
<keyword evidence="1" id="KW-1133">Transmembrane helix</keyword>
<dbReference type="Proteomes" id="UP000321574">
    <property type="component" value="Unassembled WGS sequence"/>
</dbReference>
<sequence>MDELNILDEYGVSQLEQTKQDLDTMLNYLTEIESKFQSGDLSIRNFDVKAIQGLESFQTIQDSIYNKNQETISGLYGDDFAKMPMSEIEKRKNTELKGLNDKGKTILNHAFKDLQEGNIDRKEYLNILKGLKEFEANVKKGNEEIDISEALVNYINDNKGGIGSDVYGLLMAHNLHNQGFEIEKYETKGKGMVRYRVHNPEAIGISKPTKRDTKIYDSRYINQQVKKGKHGDNIRIADKVHSKAGAISGLKSKAGWAGIAIDTGLNIKENIKNNESTSRIIGDAGVDVGIGAVSLVAAGFTTAAFIGTLGVPVIIGSVAGVVASSIISISLNWEWKSGSISKKIKDGVHSSVNTVAGWFK</sequence>
<evidence type="ECO:0000313" key="2">
    <source>
        <dbReference type="EMBL" id="TXL66726.1"/>
    </source>
</evidence>
<protein>
    <recommendedName>
        <fullName evidence="4">LXG domain-containing protein</fullName>
    </recommendedName>
</protein>
<keyword evidence="3" id="KW-1185">Reference proteome</keyword>
<keyword evidence="1" id="KW-0472">Membrane</keyword>
<dbReference type="AlphaFoldDB" id="A0A5C8P0E5"/>
<keyword evidence="1" id="KW-0812">Transmembrane</keyword>
<evidence type="ECO:0008006" key="4">
    <source>
        <dbReference type="Google" id="ProtNLM"/>
    </source>
</evidence>
<organism evidence="2 3">
    <name type="scientific">Cerasibacillus terrae</name>
    <dbReference type="NCBI Taxonomy" id="2498845"/>
    <lineage>
        <taxon>Bacteria</taxon>
        <taxon>Bacillati</taxon>
        <taxon>Bacillota</taxon>
        <taxon>Bacilli</taxon>
        <taxon>Bacillales</taxon>
        <taxon>Bacillaceae</taxon>
        <taxon>Cerasibacillus</taxon>
    </lineage>
</organism>
<accession>A0A5C8P0E5</accession>